<dbReference type="PROSITE" id="PS00018">
    <property type="entry name" value="EF_HAND_1"/>
    <property type="match status" value="1"/>
</dbReference>
<evidence type="ECO:0000259" key="3">
    <source>
        <dbReference type="PROSITE" id="PS50222"/>
    </source>
</evidence>
<dbReference type="AlphaFoldDB" id="A0AAD9DCG5"/>
<feature type="transmembrane region" description="Helical" evidence="2">
    <location>
        <begin position="185"/>
        <end position="202"/>
    </location>
</feature>
<feature type="transmembrane region" description="Helical" evidence="2">
    <location>
        <begin position="428"/>
        <end position="452"/>
    </location>
</feature>
<name>A0AAD9DCG5_9STRA</name>
<evidence type="ECO:0000256" key="2">
    <source>
        <dbReference type="SAM" id="Phobius"/>
    </source>
</evidence>
<gene>
    <name evidence="4" type="ORF">QTG54_008765</name>
</gene>
<keyword evidence="2" id="KW-0812">Transmembrane</keyword>
<reference evidence="4" key="1">
    <citation type="submission" date="2023-06" db="EMBL/GenBank/DDBJ databases">
        <title>Survivors Of The Sea: Transcriptome response of Skeletonema marinoi to long-term dormancy.</title>
        <authorList>
            <person name="Pinder M.I.M."/>
            <person name="Kourtchenko O."/>
            <person name="Robertson E.K."/>
            <person name="Larsson T."/>
            <person name="Maumus F."/>
            <person name="Osuna-Cruz C.M."/>
            <person name="Vancaester E."/>
            <person name="Stenow R."/>
            <person name="Vandepoele K."/>
            <person name="Ploug H."/>
            <person name="Bruchert V."/>
            <person name="Godhe A."/>
            <person name="Topel M."/>
        </authorList>
    </citation>
    <scope>NUCLEOTIDE SEQUENCE</scope>
    <source>
        <strain evidence="4">R05AC</strain>
    </source>
</reference>
<feature type="transmembrane region" description="Helical" evidence="2">
    <location>
        <begin position="464"/>
        <end position="481"/>
    </location>
</feature>
<keyword evidence="2" id="KW-0472">Membrane</keyword>
<feature type="domain" description="EF-hand" evidence="3">
    <location>
        <begin position="53"/>
        <end position="88"/>
    </location>
</feature>
<feature type="transmembrane region" description="Helical" evidence="2">
    <location>
        <begin position="214"/>
        <end position="236"/>
    </location>
</feature>
<evidence type="ECO:0000313" key="5">
    <source>
        <dbReference type="Proteomes" id="UP001224775"/>
    </source>
</evidence>
<proteinExistence type="predicted"/>
<dbReference type="PROSITE" id="PS50222">
    <property type="entry name" value="EF_HAND_2"/>
    <property type="match status" value="1"/>
</dbReference>
<dbReference type="InterPro" id="IPR002048">
    <property type="entry name" value="EF_hand_dom"/>
</dbReference>
<keyword evidence="5" id="KW-1185">Reference proteome</keyword>
<evidence type="ECO:0000256" key="1">
    <source>
        <dbReference type="ARBA" id="ARBA00022837"/>
    </source>
</evidence>
<keyword evidence="2" id="KW-1133">Transmembrane helix</keyword>
<dbReference type="Proteomes" id="UP001224775">
    <property type="component" value="Unassembled WGS sequence"/>
</dbReference>
<evidence type="ECO:0000313" key="4">
    <source>
        <dbReference type="EMBL" id="KAK1740670.1"/>
    </source>
</evidence>
<sequence length="514" mass="57124">METTPDQMERGCRRAEYTSAVSTRLLGGRPLDLQLSKHDFTIVLLRSLGPAHVSSAVVNDIFEQIDGDKNGFINAAELSSFLQAEEHGRFSNFMIKRLVHVPNVGSSMFVCGSSLSILNNVWKRSQELEGVMLFVSYTIMWLFLIGSSLFALDFARTTIKRLKDEGVESLALQLLQKNLSSIEQITNLMWLLGSLAYVLASLSKRLTLSSAATYGLWVIGGIIYLFGGLLALPSIYRSTSTKISQQEEMLQKIRGIIESKRRVSDVSFDTQITIISSEETIDLRSISAARRRSVSESFMQPMHLEPSHHRQYTCPVMVDIVLDADTFPQEKIPKRCSVESLKTLDTESLTCSEADSYSRRRSDCSLENNTDSNPSYDDVYSSLSSDAPINVDVFVQALQGMYAKGQIDSSLHEQFANKVDNLKLCQEIAMSSSFCIAILYTVAGVLFTIGAIDIGLTSGAVQNIFLTGSCIYFCGGSFGLFKQWKAARSSWDTLQSVVSALQQYTLQKTTTQRR</sequence>
<dbReference type="InterPro" id="IPR011992">
    <property type="entry name" value="EF-hand-dom_pair"/>
</dbReference>
<feature type="transmembrane region" description="Helical" evidence="2">
    <location>
        <begin position="130"/>
        <end position="152"/>
    </location>
</feature>
<dbReference type="SUPFAM" id="SSF47473">
    <property type="entry name" value="EF-hand"/>
    <property type="match status" value="1"/>
</dbReference>
<dbReference type="GO" id="GO:0005509">
    <property type="term" value="F:calcium ion binding"/>
    <property type="evidence" value="ECO:0007669"/>
    <property type="project" value="InterPro"/>
</dbReference>
<accession>A0AAD9DCG5</accession>
<keyword evidence="1" id="KW-0106">Calcium</keyword>
<organism evidence="4 5">
    <name type="scientific">Skeletonema marinoi</name>
    <dbReference type="NCBI Taxonomy" id="267567"/>
    <lineage>
        <taxon>Eukaryota</taxon>
        <taxon>Sar</taxon>
        <taxon>Stramenopiles</taxon>
        <taxon>Ochrophyta</taxon>
        <taxon>Bacillariophyta</taxon>
        <taxon>Coscinodiscophyceae</taxon>
        <taxon>Thalassiosirophycidae</taxon>
        <taxon>Thalassiosirales</taxon>
        <taxon>Skeletonemataceae</taxon>
        <taxon>Skeletonema</taxon>
        <taxon>Skeletonema marinoi-dohrnii complex</taxon>
    </lineage>
</organism>
<comment type="caution">
    <text evidence="4">The sequence shown here is derived from an EMBL/GenBank/DDBJ whole genome shotgun (WGS) entry which is preliminary data.</text>
</comment>
<dbReference type="InterPro" id="IPR018247">
    <property type="entry name" value="EF_Hand_1_Ca_BS"/>
</dbReference>
<protein>
    <recommendedName>
        <fullName evidence="3">EF-hand domain-containing protein</fullName>
    </recommendedName>
</protein>
<dbReference type="EMBL" id="JATAAI010000015">
    <property type="protein sequence ID" value="KAK1740670.1"/>
    <property type="molecule type" value="Genomic_DNA"/>
</dbReference>
<feature type="transmembrane region" description="Helical" evidence="2">
    <location>
        <begin position="98"/>
        <end position="118"/>
    </location>
</feature>